<feature type="non-terminal residue" evidence="2">
    <location>
        <position position="123"/>
    </location>
</feature>
<protein>
    <submittedName>
        <fullName evidence="2">Uncharacterized protein</fullName>
    </submittedName>
</protein>
<gene>
    <name evidence="2" type="ORF">BLA29_003421</name>
</gene>
<dbReference type="AlphaFoldDB" id="A0A1Y3BK26"/>
<feature type="region of interest" description="Disordered" evidence="1">
    <location>
        <begin position="98"/>
        <end position="123"/>
    </location>
</feature>
<accession>A0A1Y3BK26</accession>
<dbReference type="OrthoDB" id="338531at2759"/>
<evidence type="ECO:0000256" key="1">
    <source>
        <dbReference type="SAM" id="MobiDB-lite"/>
    </source>
</evidence>
<evidence type="ECO:0000313" key="3">
    <source>
        <dbReference type="Proteomes" id="UP000194236"/>
    </source>
</evidence>
<evidence type="ECO:0000313" key="2">
    <source>
        <dbReference type="EMBL" id="OTF81300.1"/>
    </source>
</evidence>
<dbReference type="EMBL" id="MUJZ01014325">
    <property type="protein sequence ID" value="OTF81300.1"/>
    <property type="molecule type" value="Genomic_DNA"/>
</dbReference>
<comment type="caution">
    <text evidence="2">The sequence shown here is derived from an EMBL/GenBank/DDBJ whole genome shotgun (WGS) entry which is preliminary data.</text>
</comment>
<feature type="compositionally biased region" description="Low complexity" evidence="1">
    <location>
        <begin position="113"/>
        <end position="123"/>
    </location>
</feature>
<proteinExistence type="predicted"/>
<keyword evidence="3" id="KW-1185">Reference proteome</keyword>
<dbReference type="Proteomes" id="UP000194236">
    <property type="component" value="Unassembled WGS sequence"/>
</dbReference>
<sequence length="123" mass="13952">MTYYEDKASKFSIKINDIYAEYVKHCCRNSRRNVIAAQSFNFLLKRCFPQCQINQQQQTVEGLNLKMTMTMIEDQKKPLMTTNTINNQMSPILKAHLSTPPKTQLPDGTVINAAATPAPQTPT</sequence>
<organism evidence="2 3">
    <name type="scientific">Euroglyphus maynei</name>
    <name type="common">Mayne's house dust mite</name>
    <dbReference type="NCBI Taxonomy" id="6958"/>
    <lineage>
        <taxon>Eukaryota</taxon>
        <taxon>Metazoa</taxon>
        <taxon>Ecdysozoa</taxon>
        <taxon>Arthropoda</taxon>
        <taxon>Chelicerata</taxon>
        <taxon>Arachnida</taxon>
        <taxon>Acari</taxon>
        <taxon>Acariformes</taxon>
        <taxon>Sarcoptiformes</taxon>
        <taxon>Astigmata</taxon>
        <taxon>Psoroptidia</taxon>
        <taxon>Analgoidea</taxon>
        <taxon>Pyroglyphidae</taxon>
        <taxon>Pyroglyphinae</taxon>
        <taxon>Euroglyphus</taxon>
    </lineage>
</organism>
<dbReference type="Gene3D" id="1.10.10.10">
    <property type="entry name" value="Winged helix-like DNA-binding domain superfamily/Winged helix DNA-binding domain"/>
    <property type="match status" value="1"/>
</dbReference>
<name>A0A1Y3BK26_EURMA</name>
<reference evidence="2 3" key="1">
    <citation type="submission" date="2017-03" db="EMBL/GenBank/DDBJ databases">
        <title>Genome Survey of Euroglyphus maynei.</title>
        <authorList>
            <person name="Arlian L.G."/>
            <person name="Morgan M.S."/>
            <person name="Rider S.D."/>
        </authorList>
    </citation>
    <scope>NUCLEOTIDE SEQUENCE [LARGE SCALE GENOMIC DNA]</scope>
    <source>
        <strain evidence="2">Arlian Lab</strain>
        <tissue evidence="2">Whole body</tissue>
    </source>
</reference>
<dbReference type="InterPro" id="IPR036388">
    <property type="entry name" value="WH-like_DNA-bd_sf"/>
</dbReference>